<dbReference type="EMBL" id="BPVZ01000070">
    <property type="protein sequence ID" value="GKV25805.1"/>
    <property type="molecule type" value="Genomic_DNA"/>
</dbReference>
<dbReference type="AlphaFoldDB" id="A0AAV5KMT1"/>
<comment type="caution">
    <text evidence="1">The sequence shown here is derived from an EMBL/GenBank/DDBJ whole genome shotgun (WGS) entry which is preliminary data.</text>
</comment>
<evidence type="ECO:0000313" key="1">
    <source>
        <dbReference type="EMBL" id="GKV25805.1"/>
    </source>
</evidence>
<reference evidence="1 2" key="1">
    <citation type="journal article" date="2021" name="Commun. Biol.">
        <title>The genome of Shorea leprosula (Dipterocarpaceae) highlights the ecological relevance of drought in aseasonal tropical rainforests.</title>
        <authorList>
            <person name="Ng K.K.S."/>
            <person name="Kobayashi M.J."/>
            <person name="Fawcett J.A."/>
            <person name="Hatakeyama M."/>
            <person name="Paape T."/>
            <person name="Ng C.H."/>
            <person name="Ang C.C."/>
            <person name="Tnah L.H."/>
            <person name="Lee C.T."/>
            <person name="Nishiyama T."/>
            <person name="Sese J."/>
            <person name="O'Brien M.J."/>
            <person name="Copetti D."/>
            <person name="Mohd Noor M.I."/>
            <person name="Ong R.C."/>
            <person name="Putra M."/>
            <person name="Sireger I.Z."/>
            <person name="Indrioko S."/>
            <person name="Kosugi Y."/>
            <person name="Izuno A."/>
            <person name="Isagi Y."/>
            <person name="Lee S.L."/>
            <person name="Shimizu K.K."/>
        </authorList>
    </citation>
    <scope>NUCLEOTIDE SEQUENCE [LARGE SCALE GENOMIC DNA]</scope>
    <source>
        <strain evidence="1">214</strain>
    </source>
</reference>
<keyword evidence="2" id="KW-1185">Reference proteome</keyword>
<protein>
    <submittedName>
        <fullName evidence="1">Uncharacterized protein</fullName>
    </submittedName>
</protein>
<gene>
    <name evidence="1" type="ORF">SLEP1_g35192</name>
</gene>
<organism evidence="1 2">
    <name type="scientific">Rubroshorea leprosula</name>
    <dbReference type="NCBI Taxonomy" id="152421"/>
    <lineage>
        <taxon>Eukaryota</taxon>
        <taxon>Viridiplantae</taxon>
        <taxon>Streptophyta</taxon>
        <taxon>Embryophyta</taxon>
        <taxon>Tracheophyta</taxon>
        <taxon>Spermatophyta</taxon>
        <taxon>Magnoliopsida</taxon>
        <taxon>eudicotyledons</taxon>
        <taxon>Gunneridae</taxon>
        <taxon>Pentapetalae</taxon>
        <taxon>rosids</taxon>
        <taxon>malvids</taxon>
        <taxon>Malvales</taxon>
        <taxon>Dipterocarpaceae</taxon>
        <taxon>Rubroshorea</taxon>
    </lineage>
</organism>
<dbReference type="Proteomes" id="UP001054252">
    <property type="component" value="Unassembled WGS sequence"/>
</dbReference>
<evidence type="ECO:0000313" key="2">
    <source>
        <dbReference type="Proteomes" id="UP001054252"/>
    </source>
</evidence>
<accession>A0AAV5KMT1</accession>
<sequence>MRISPPTPRLKQISPSINEPLNVVCLMACVAFNLHVVSNKSIQKSFSSCSPPSKLDLSFFSSLPELDLASSPSHDD</sequence>
<name>A0AAV5KMT1_9ROSI</name>
<proteinExistence type="predicted"/>